<organism evidence="1 2">
    <name type="scientific">Sulfuriferula nivalis</name>
    <dbReference type="NCBI Taxonomy" id="2675298"/>
    <lineage>
        <taxon>Bacteria</taxon>
        <taxon>Pseudomonadati</taxon>
        <taxon>Pseudomonadota</taxon>
        <taxon>Betaproteobacteria</taxon>
        <taxon>Nitrosomonadales</taxon>
        <taxon>Sulfuricellaceae</taxon>
        <taxon>Sulfuriferula</taxon>
    </lineage>
</organism>
<evidence type="ECO:0008006" key="3">
    <source>
        <dbReference type="Google" id="ProtNLM"/>
    </source>
</evidence>
<keyword evidence="2" id="KW-1185">Reference proteome</keyword>
<evidence type="ECO:0000313" key="1">
    <source>
        <dbReference type="EMBL" id="BBP00545.1"/>
    </source>
</evidence>
<proteinExistence type="predicted"/>
<dbReference type="Proteomes" id="UP000463939">
    <property type="component" value="Chromosome"/>
</dbReference>
<dbReference type="RefSeq" id="WP_162084464.1">
    <property type="nucleotide sequence ID" value="NZ_AP021881.1"/>
</dbReference>
<dbReference type="PANTHER" id="PTHR19879">
    <property type="entry name" value="TRANSCRIPTION INITIATION FACTOR TFIID"/>
    <property type="match status" value="1"/>
</dbReference>
<evidence type="ECO:0000313" key="2">
    <source>
        <dbReference type="Proteomes" id="UP000463939"/>
    </source>
</evidence>
<dbReference type="InterPro" id="IPR015943">
    <property type="entry name" value="WD40/YVTN_repeat-like_dom_sf"/>
</dbReference>
<reference evidence="2" key="1">
    <citation type="submission" date="2019-11" db="EMBL/GenBank/DDBJ databases">
        <title>Isolation and characterization of a novel species in the genus Sulfuriferula.</title>
        <authorList>
            <person name="Mochizuki J."/>
            <person name="Kojima H."/>
            <person name="Fukui M."/>
        </authorList>
    </citation>
    <scope>NUCLEOTIDE SEQUENCE [LARGE SCALE GENOMIC DNA]</scope>
    <source>
        <strain evidence="2">SGTM</strain>
    </source>
</reference>
<gene>
    <name evidence="1" type="ORF">SFSGTM_12530</name>
</gene>
<dbReference type="InterPro" id="IPR011047">
    <property type="entry name" value="Quinoprotein_ADH-like_sf"/>
</dbReference>
<name>A0A809RG29_9PROT</name>
<dbReference type="EMBL" id="AP021881">
    <property type="protein sequence ID" value="BBP00545.1"/>
    <property type="molecule type" value="Genomic_DNA"/>
</dbReference>
<accession>A0A809RG29</accession>
<protein>
    <recommendedName>
        <fullName evidence="3">WD40 repeat domain-containing protein</fullName>
    </recommendedName>
</protein>
<sequence>MNIIDSQTHQVIRTFDGPRGIGKVAYSPDGRYLALGVRPVSIMDVKDGTLIRTIIGPYVDMSHLQPLQAQSIAFSPDSKTLAVIYWGVDKNIGIKDKDDKHQFMSAIVLYQVGTGEVVWNKPLVAIEGTLGRPMVNTPLIFSANGKSLVYGMGETDFAQEYPERKSSLVMLDAKTGMLQQSIDNIHMDMPTALAISHDGRFAATGTSTGVTDGIKNIKTNKSSTFVNKDPIRIWDIETGKLVK</sequence>
<dbReference type="PANTHER" id="PTHR19879:SF9">
    <property type="entry name" value="TRANSCRIPTION INITIATION FACTOR TFIID SUBUNIT 5"/>
    <property type="match status" value="1"/>
</dbReference>
<dbReference type="AlphaFoldDB" id="A0A809RG29"/>
<dbReference type="Gene3D" id="2.130.10.10">
    <property type="entry name" value="YVTN repeat-like/Quinoprotein amine dehydrogenase"/>
    <property type="match status" value="2"/>
</dbReference>
<dbReference type="SUPFAM" id="SSF50998">
    <property type="entry name" value="Quinoprotein alcohol dehydrogenase-like"/>
    <property type="match status" value="1"/>
</dbReference>
<dbReference type="KEGG" id="sniv:SFSGTM_12530"/>